<reference evidence="4" key="1">
    <citation type="submission" date="2025-08" db="UniProtKB">
        <authorList>
            <consortium name="Ensembl"/>
        </authorList>
    </citation>
    <scope>IDENTIFICATION</scope>
</reference>
<dbReference type="CDD" id="cd00096">
    <property type="entry name" value="Ig"/>
    <property type="match status" value="1"/>
</dbReference>
<keyword evidence="1" id="KW-1133">Transmembrane helix</keyword>
<dbReference type="Ensembl" id="ENSMALT00000008090.1">
    <property type="protein sequence ID" value="ENSMALP00000007922.1"/>
    <property type="gene ID" value="ENSMALG00000005634.1"/>
</dbReference>
<evidence type="ECO:0000259" key="3">
    <source>
        <dbReference type="PROSITE" id="PS50835"/>
    </source>
</evidence>
<evidence type="ECO:0000256" key="2">
    <source>
        <dbReference type="SAM" id="SignalP"/>
    </source>
</evidence>
<feature type="chain" id="PRO_5018747151" description="Ig-like domain-containing protein" evidence="2">
    <location>
        <begin position="18"/>
        <end position="218"/>
    </location>
</feature>
<dbReference type="AlphaFoldDB" id="A0A3Q3J3V3"/>
<keyword evidence="2" id="KW-0732">Signal</keyword>
<accession>A0A3Q3J3V3</accession>
<dbReference type="OrthoDB" id="9422899at2759"/>
<dbReference type="PANTHER" id="PTHR15193">
    <property type="entry name" value="CD83 ANTIGEN"/>
    <property type="match status" value="1"/>
</dbReference>
<dbReference type="InterPro" id="IPR007110">
    <property type="entry name" value="Ig-like_dom"/>
</dbReference>
<feature type="domain" description="Ig-like" evidence="3">
    <location>
        <begin position="34"/>
        <end position="131"/>
    </location>
</feature>
<dbReference type="Gene3D" id="2.60.40.10">
    <property type="entry name" value="Immunoglobulins"/>
    <property type="match status" value="1"/>
</dbReference>
<dbReference type="STRING" id="43700.ENSMALP00000007922"/>
<reference evidence="4" key="2">
    <citation type="submission" date="2025-09" db="UniProtKB">
        <authorList>
            <consortium name="Ensembl"/>
        </authorList>
    </citation>
    <scope>IDENTIFICATION</scope>
</reference>
<dbReference type="GeneID" id="109970086"/>
<keyword evidence="5" id="KW-1185">Reference proteome</keyword>
<dbReference type="InterPro" id="IPR036179">
    <property type="entry name" value="Ig-like_dom_sf"/>
</dbReference>
<feature type="signal peptide" evidence="2">
    <location>
        <begin position="1"/>
        <end position="17"/>
    </location>
</feature>
<dbReference type="Proteomes" id="UP000261600">
    <property type="component" value="Unplaced"/>
</dbReference>
<dbReference type="SUPFAM" id="SSF48726">
    <property type="entry name" value="Immunoglobulin"/>
    <property type="match status" value="1"/>
</dbReference>
<keyword evidence="1" id="KW-0812">Transmembrane</keyword>
<dbReference type="InterPro" id="IPR013783">
    <property type="entry name" value="Ig-like_fold"/>
</dbReference>
<dbReference type="PROSITE" id="PS50835">
    <property type="entry name" value="IG_LIKE"/>
    <property type="match status" value="1"/>
</dbReference>
<dbReference type="RefSeq" id="XP_020473070.1">
    <property type="nucleotide sequence ID" value="XM_020617414.1"/>
</dbReference>
<organism evidence="4 5">
    <name type="scientific">Monopterus albus</name>
    <name type="common">Swamp eel</name>
    <dbReference type="NCBI Taxonomy" id="43700"/>
    <lineage>
        <taxon>Eukaryota</taxon>
        <taxon>Metazoa</taxon>
        <taxon>Chordata</taxon>
        <taxon>Craniata</taxon>
        <taxon>Vertebrata</taxon>
        <taxon>Euteleostomi</taxon>
        <taxon>Actinopterygii</taxon>
        <taxon>Neopterygii</taxon>
        <taxon>Teleostei</taxon>
        <taxon>Neoteleostei</taxon>
        <taxon>Acanthomorphata</taxon>
        <taxon>Anabantaria</taxon>
        <taxon>Synbranchiformes</taxon>
        <taxon>Synbranchidae</taxon>
        <taxon>Monopterus</taxon>
    </lineage>
</organism>
<proteinExistence type="predicted"/>
<name>A0A3Q3J3V3_MONAL</name>
<evidence type="ECO:0000313" key="5">
    <source>
        <dbReference type="Proteomes" id="UP000261600"/>
    </source>
</evidence>
<dbReference type="PANTHER" id="PTHR15193:SF1">
    <property type="entry name" value="CD83 ANTIGEN"/>
    <property type="match status" value="1"/>
</dbReference>
<evidence type="ECO:0000313" key="4">
    <source>
        <dbReference type="Ensembl" id="ENSMALP00000007922.1"/>
    </source>
</evidence>
<evidence type="ECO:0000256" key="1">
    <source>
        <dbReference type="SAM" id="Phobius"/>
    </source>
</evidence>
<sequence>MSLLNLALLWSLCVSRAVCMAVNQDMLEVRFVSGADCTLDCTARDKPGVDYRALRWYKVGEAPSRLSGLLTKDLPNGTTRWYNGVERMVELLHESRSIFLPNVTCSDAGVYMCHLAAPVGEQNREGQVLLTLTDCEDSTIEELITGTYLVILATAVLMAALVIFFISYCSLKNILTDRKKTTKKETFLDAPLKPLKKKDLMLVYTLGPKPSKLNHVCV</sequence>
<protein>
    <recommendedName>
        <fullName evidence="3">Ig-like domain-containing protein</fullName>
    </recommendedName>
</protein>
<keyword evidence="1" id="KW-0472">Membrane</keyword>
<feature type="transmembrane region" description="Helical" evidence="1">
    <location>
        <begin position="148"/>
        <end position="171"/>
    </location>
</feature>
<dbReference type="CTD" id="9308"/>
<dbReference type="KEGG" id="malb:109970086"/>